<feature type="region of interest" description="Disordered" evidence="1">
    <location>
        <begin position="376"/>
        <end position="435"/>
    </location>
</feature>
<evidence type="ECO:0000256" key="1">
    <source>
        <dbReference type="SAM" id="MobiDB-lite"/>
    </source>
</evidence>
<sequence>MEDTNTQLVWANSDSATTKTVEGLDDVLIVPSTSYFGHSRNSIDSDDDIDDSGGFHDANDSIRTETDGFALPASAIAITPSVTPDSNASKSESPFSAAAPLLHPRPTVNKPTAPPALPPRDAAFAAPLNSGNNNSISAAKSLKSAASFVSGAASKLLAKVSDRAADRNLQRVQESRAFNKEILSRIPLSIFHATTLRQPRNGSQIKFLTVELFKVPSIIESVPGVSAVAAKMSAAAAASNVLDSGLDSADPAGEVSFVNVDMISCLIYKQPPRSDRSINTIVVLKKDFMYHPNTLLRLPHSTPQFPDLAPRLPASFVILPLVTDFDRRTRRTSTTNAKNESEFLKSKIAINTTHIVSISPFDLDWTNVVVLGHVRPSNSGSRATSSSSVTVGNTQSASTAATTSQYSADNPISGNQHQYGVSSANNNSNSSSSLQATAKRVLDSAAARVKESAATVSSTVIGGNSGGTFAFQVALDYVSLLKILDPDSF</sequence>
<protein>
    <submittedName>
        <fullName evidence="2">Uncharacterized protein</fullName>
    </submittedName>
</protein>
<dbReference type="Proteomes" id="UP001211907">
    <property type="component" value="Unassembled WGS sequence"/>
</dbReference>
<dbReference type="AlphaFoldDB" id="A0AAD5SY97"/>
<dbReference type="EMBL" id="JADGJH010001513">
    <property type="protein sequence ID" value="KAJ3112713.1"/>
    <property type="molecule type" value="Genomic_DNA"/>
</dbReference>
<gene>
    <name evidence="2" type="ORF">HK100_002235</name>
</gene>
<feature type="compositionally biased region" description="Low complexity" evidence="1">
    <location>
        <begin position="377"/>
        <end position="408"/>
    </location>
</feature>
<feature type="compositionally biased region" description="Polar residues" evidence="1">
    <location>
        <begin position="410"/>
        <end position="421"/>
    </location>
</feature>
<evidence type="ECO:0000313" key="2">
    <source>
        <dbReference type="EMBL" id="KAJ3112713.1"/>
    </source>
</evidence>
<keyword evidence="3" id="KW-1185">Reference proteome</keyword>
<reference evidence="2" key="1">
    <citation type="submission" date="2020-05" db="EMBL/GenBank/DDBJ databases">
        <title>Phylogenomic resolution of chytrid fungi.</title>
        <authorList>
            <person name="Stajich J.E."/>
            <person name="Amses K."/>
            <person name="Simmons R."/>
            <person name="Seto K."/>
            <person name="Myers J."/>
            <person name="Bonds A."/>
            <person name="Quandt C.A."/>
            <person name="Barry K."/>
            <person name="Liu P."/>
            <person name="Grigoriev I."/>
            <person name="Longcore J.E."/>
            <person name="James T.Y."/>
        </authorList>
    </citation>
    <scope>NUCLEOTIDE SEQUENCE</scope>
    <source>
        <strain evidence="2">JEL0513</strain>
    </source>
</reference>
<organism evidence="2 3">
    <name type="scientific">Physocladia obscura</name>
    <dbReference type="NCBI Taxonomy" id="109957"/>
    <lineage>
        <taxon>Eukaryota</taxon>
        <taxon>Fungi</taxon>
        <taxon>Fungi incertae sedis</taxon>
        <taxon>Chytridiomycota</taxon>
        <taxon>Chytridiomycota incertae sedis</taxon>
        <taxon>Chytridiomycetes</taxon>
        <taxon>Chytridiales</taxon>
        <taxon>Chytriomycetaceae</taxon>
        <taxon>Physocladia</taxon>
    </lineage>
</organism>
<feature type="compositionally biased region" description="Polar residues" evidence="1">
    <location>
        <begin position="82"/>
        <end position="94"/>
    </location>
</feature>
<feature type="region of interest" description="Disordered" evidence="1">
    <location>
        <begin position="39"/>
        <end position="61"/>
    </location>
</feature>
<name>A0AAD5SY97_9FUNG</name>
<proteinExistence type="predicted"/>
<comment type="caution">
    <text evidence="2">The sequence shown here is derived from an EMBL/GenBank/DDBJ whole genome shotgun (WGS) entry which is preliminary data.</text>
</comment>
<feature type="compositionally biased region" description="Low complexity" evidence="1">
    <location>
        <begin position="422"/>
        <end position="433"/>
    </location>
</feature>
<evidence type="ECO:0000313" key="3">
    <source>
        <dbReference type="Proteomes" id="UP001211907"/>
    </source>
</evidence>
<feature type="region of interest" description="Disordered" evidence="1">
    <location>
        <begin position="82"/>
        <end position="128"/>
    </location>
</feature>
<accession>A0AAD5SY97</accession>